<comment type="caution">
    <text evidence="1">The sequence shown here is derived from an EMBL/GenBank/DDBJ whole genome shotgun (WGS) entry which is preliminary data.</text>
</comment>
<reference evidence="1 2" key="1">
    <citation type="journal article" date="2016" name="Sci. Rep.">
        <title>Metabolic traits of an uncultured archaeal lineage -MSBL1- from brine pools of the Red Sea.</title>
        <authorList>
            <person name="Mwirichia R."/>
            <person name="Alam I."/>
            <person name="Rashid M."/>
            <person name="Vinu M."/>
            <person name="Ba-Alawi W."/>
            <person name="Anthony Kamau A."/>
            <person name="Kamanda Ngugi D."/>
            <person name="Goker M."/>
            <person name="Klenk H.P."/>
            <person name="Bajic V."/>
            <person name="Stingl U."/>
        </authorList>
    </citation>
    <scope>NUCLEOTIDE SEQUENCE [LARGE SCALE GENOMIC DNA]</scope>
    <source>
        <strain evidence="1">SCGC-AAA382C18</strain>
    </source>
</reference>
<organism evidence="1 2">
    <name type="scientific">candidate division MSBL1 archaeon SCGC-AAA382C18</name>
    <dbReference type="NCBI Taxonomy" id="1698281"/>
    <lineage>
        <taxon>Archaea</taxon>
        <taxon>Methanobacteriati</taxon>
        <taxon>Methanobacteriota</taxon>
        <taxon>candidate division MSBL1</taxon>
    </lineage>
</organism>
<sequence length="150" mass="16591">MGKISLDTSNEGGKAKDLRIDELGNRNAVKKLMGKNEPYKPFTAKGAADNLNIGPKTARKHLEDMVGQIVDGGMVEKNYTDGQVVYQKNACLSICKEKKEAKKKCGNDEEWACRSEEILDDMTEYLGCGCENVVSKSSQIKAEDVRMEHS</sequence>
<dbReference type="Proteomes" id="UP000070404">
    <property type="component" value="Unassembled WGS sequence"/>
</dbReference>
<gene>
    <name evidence="1" type="ORF">AKJ52_00890</name>
</gene>
<keyword evidence="2" id="KW-1185">Reference proteome</keyword>
<dbReference type="EMBL" id="LHYF01000009">
    <property type="protein sequence ID" value="KXB07127.1"/>
    <property type="molecule type" value="Genomic_DNA"/>
</dbReference>
<proteinExistence type="predicted"/>
<name>A0A133VL25_9EURY</name>
<dbReference type="AlphaFoldDB" id="A0A133VL25"/>
<evidence type="ECO:0000313" key="1">
    <source>
        <dbReference type="EMBL" id="KXB07127.1"/>
    </source>
</evidence>
<protein>
    <submittedName>
        <fullName evidence="1">Uncharacterized protein</fullName>
    </submittedName>
</protein>
<evidence type="ECO:0000313" key="2">
    <source>
        <dbReference type="Proteomes" id="UP000070404"/>
    </source>
</evidence>
<accession>A0A133VL25</accession>